<evidence type="ECO:0000313" key="2">
    <source>
        <dbReference type="Proteomes" id="UP001381693"/>
    </source>
</evidence>
<dbReference type="InterPro" id="IPR044924">
    <property type="entry name" value="HAD-SF_hydro_IA_REG-2-like_cap"/>
</dbReference>
<evidence type="ECO:0000313" key="1">
    <source>
        <dbReference type="EMBL" id="KAK7076849.1"/>
    </source>
</evidence>
<dbReference type="Gene3D" id="3.40.50.1000">
    <property type="entry name" value="HAD superfamily/HAD-like"/>
    <property type="match status" value="1"/>
</dbReference>
<reference evidence="1 2" key="1">
    <citation type="submission" date="2023-11" db="EMBL/GenBank/DDBJ databases">
        <title>Halocaridina rubra genome assembly.</title>
        <authorList>
            <person name="Smith C."/>
        </authorList>
    </citation>
    <scope>NUCLEOTIDE SEQUENCE [LARGE SCALE GENOMIC DNA]</scope>
    <source>
        <strain evidence="1">EP-1</strain>
        <tissue evidence="1">Whole</tissue>
    </source>
</reference>
<sequence>MCCHFIRFIRDNIRKILKENASCKYSRLFIGRSFRCVMLRLTTLDVTNTLLRFARAPEEQYAAIAQLYGLNPDPKKLGSAFRATFKHFEKEFPYYGASSIGWQNWWLSVVADTFRKSGCNADDATLRTVGCHLNKHYSQGSAYELVEGTVPLLKKLTNKSNKIGVISNSDERISGILCQLGLGHYFDFVLTSYSFSCSKPDPKIFTKALEAAGGEIQPSEALHIGDDVYRDYLGARACGWKSFLVTKNLHKECEKEGLKIDTLSMFTSLYELLEALND</sequence>
<dbReference type="PANTHER" id="PTHR46191">
    <property type="match status" value="1"/>
</dbReference>
<dbReference type="NCBIfam" id="TIGR01509">
    <property type="entry name" value="HAD-SF-IA-v3"/>
    <property type="match status" value="1"/>
</dbReference>
<dbReference type="InterPro" id="IPR023214">
    <property type="entry name" value="HAD_sf"/>
</dbReference>
<evidence type="ECO:0008006" key="3">
    <source>
        <dbReference type="Google" id="ProtNLM"/>
    </source>
</evidence>
<proteinExistence type="predicted"/>
<name>A0AAN8XEQ4_HALRR</name>
<keyword evidence="2" id="KW-1185">Reference proteome</keyword>
<organism evidence="1 2">
    <name type="scientific">Halocaridina rubra</name>
    <name type="common">Hawaiian red shrimp</name>
    <dbReference type="NCBI Taxonomy" id="373956"/>
    <lineage>
        <taxon>Eukaryota</taxon>
        <taxon>Metazoa</taxon>
        <taxon>Ecdysozoa</taxon>
        <taxon>Arthropoda</taxon>
        <taxon>Crustacea</taxon>
        <taxon>Multicrustacea</taxon>
        <taxon>Malacostraca</taxon>
        <taxon>Eumalacostraca</taxon>
        <taxon>Eucarida</taxon>
        <taxon>Decapoda</taxon>
        <taxon>Pleocyemata</taxon>
        <taxon>Caridea</taxon>
        <taxon>Atyoidea</taxon>
        <taxon>Atyidae</taxon>
        <taxon>Halocaridina</taxon>
    </lineage>
</organism>
<dbReference type="InterPro" id="IPR006439">
    <property type="entry name" value="HAD-SF_hydro_IA"/>
</dbReference>
<dbReference type="NCBIfam" id="TIGR01549">
    <property type="entry name" value="HAD-SF-IA-v1"/>
    <property type="match status" value="1"/>
</dbReference>
<comment type="caution">
    <text evidence="1">The sequence shown here is derived from an EMBL/GenBank/DDBJ whole genome shotgun (WGS) entry which is preliminary data.</text>
</comment>
<dbReference type="InterPro" id="IPR051828">
    <property type="entry name" value="HAD-like_hydrolase_domain"/>
</dbReference>
<dbReference type="EMBL" id="JAXCGZ010009535">
    <property type="protein sequence ID" value="KAK7076849.1"/>
    <property type="molecule type" value="Genomic_DNA"/>
</dbReference>
<dbReference type="InterPro" id="IPR011949">
    <property type="entry name" value="HAD-SF_hydro_IA_REG-2-like"/>
</dbReference>
<dbReference type="Proteomes" id="UP001381693">
    <property type="component" value="Unassembled WGS sequence"/>
</dbReference>
<protein>
    <recommendedName>
        <fullName evidence="3">Haloacid dehalogenase-like hydrolase domain-containing protein 3</fullName>
    </recommendedName>
</protein>
<gene>
    <name evidence="1" type="ORF">SK128_011559</name>
</gene>
<dbReference type="SUPFAM" id="SSF56784">
    <property type="entry name" value="HAD-like"/>
    <property type="match status" value="1"/>
</dbReference>
<accession>A0AAN8XEQ4</accession>
<dbReference type="SFLD" id="SFLDS00003">
    <property type="entry name" value="Haloacid_Dehalogenase"/>
    <property type="match status" value="1"/>
</dbReference>
<dbReference type="SFLD" id="SFLDG01129">
    <property type="entry name" value="C1.5:_HAD__Beta-PGM__Phosphata"/>
    <property type="match status" value="1"/>
</dbReference>
<dbReference type="Gene3D" id="1.10.150.720">
    <property type="entry name" value="Haloacid dehalogenase-like hydrolase"/>
    <property type="match status" value="1"/>
</dbReference>
<dbReference type="CDD" id="cd16415">
    <property type="entry name" value="HAD_dREG-2_like"/>
    <property type="match status" value="1"/>
</dbReference>
<dbReference type="NCBIfam" id="TIGR02252">
    <property type="entry name" value="DREG-2"/>
    <property type="match status" value="1"/>
</dbReference>
<dbReference type="Pfam" id="PF00702">
    <property type="entry name" value="Hydrolase"/>
    <property type="match status" value="1"/>
</dbReference>
<dbReference type="InterPro" id="IPR036412">
    <property type="entry name" value="HAD-like_sf"/>
</dbReference>
<dbReference type="GO" id="GO:0005634">
    <property type="term" value="C:nucleus"/>
    <property type="evidence" value="ECO:0007669"/>
    <property type="project" value="TreeGrafter"/>
</dbReference>
<dbReference type="AlphaFoldDB" id="A0AAN8XEQ4"/>
<dbReference type="PANTHER" id="PTHR46191:SF2">
    <property type="entry name" value="HALOACID DEHALOGENASE-LIKE HYDROLASE DOMAIN-CONTAINING PROTEIN 3"/>
    <property type="match status" value="1"/>
</dbReference>